<dbReference type="Gene3D" id="3.40.50.720">
    <property type="entry name" value="NAD(P)-binding Rossmann-like Domain"/>
    <property type="match status" value="1"/>
</dbReference>
<reference evidence="2 3" key="1">
    <citation type="submission" date="2019-05" db="EMBL/GenBank/DDBJ databases">
        <authorList>
            <person name="Chen C."/>
        </authorList>
    </citation>
    <scope>NUCLEOTIDE SEQUENCE [LARGE SCALE GENOMIC DNA]</scope>
    <source>
        <strain evidence="2 3">HB172198</strain>
    </source>
</reference>
<feature type="domain" description="NAD(P)-binding" evidence="1">
    <location>
        <begin position="4"/>
        <end position="298"/>
    </location>
</feature>
<dbReference type="InterPro" id="IPR036291">
    <property type="entry name" value="NAD(P)-bd_dom_sf"/>
</dbReference>
<proteinExistence type="predicted"/>
<dbReference type="OrthoDB" id="9779041at2"/>
<dbReference type="AlphaFoldDB" id="A0A4P8XRG4"/>
<dbReference type="Proteomes" id="UP000300879">
    <property type="component" value="Chromosome"/>
</dbReference>
<dbReference type="Gene3D" id="3.90.25.10">
    <property type="entry name" value="UDP-galactose 4-epimerase, domain 1"/>
    <property type="match status" value="1"/>
</dbReference>
<dbReference type="KEGG" id="palo:E6C60_3795"/>
<organism evidence="2 3">
    <name type="scientific">Paenibacillus algicola</name>
    <dbReference type="NCBI Taxonomy" id="2565926"/>
    <lineage>
        <taxon>Bacteria</taxon>
        <taxon>Bacillati</taxon>
        <taxon>Bacillota</taxon>
        <taxon>Bacilli</taxon>
        <taxon>Bacillales</taxon>
        <taxon>Paenibacillaceae</taxon>
        <taxon>Paenibacillus</taxon>
    </lineage>
</organism>
<evidence type="ECO:0000259" key="1">
    <source>
        <dbReference type="Pfam" id="PF16363"/>
    </source>
</evidence>
<dbReference type="InterPro" id="IPR016040">
    <property type="entry name" value="NAD(P)-bd_dom"/>
</dbReference>
<dbReference type="EMBL" id="CP040396">
    <property type="protein sequence ID" value="QCT04500.1"/>
    <property type="molecule type" value="Genomic_DNA"/>
</dbReference>
<evidence type="ECO:0000313" key="2">
    <source>
        <dbReference type="EMBL" id="QCT04500.1"/>
    </source>
</evidence>
<dbReference type="RefSeq" id="WP_138227200.1">
    <property type="nucleotide sequence ID" value="NZ_CP040396.1"/>
</dbReference>
<dbReference type="SUPFAM" id="SSF51735">
    <property type="entry name" value="NAD(P)-binding Rossmann-fold domains"/>
    <property type="match status" value="1"/>
</dbReference>
<accession>A0A4P8XRG4</accession>
<protein>
    <submittedName>
        <fullName evidence="2">NAD-dependent epimerase/dehydratase</fullName>
    </submittedName>
</protein>
<evidence type="ECO:0000313" key="3">
    <source>
        <dbReference type="Proteomes" id="UP000300879"/>
    </source>
</evidence>
<sequence>MKALITGVSGFVGTHLSKALLDQNYEVYGISRSQPSNNEIKFYHCDIRDADKLEILLREINPDEIYHMAGPAYVPQSYENPIDVYNIIAGGTLNLYEAVKRLGLASKILYVGSAEVYGADSTHPFNESDLLRPKNPYAGAKACADIISQQYVLTYNLNIIRARPFNHTGPYQSANYVSSDFAKQVAECERSGRREVRVGNIHLQRDFLDVRDVIDAYLLLMRYGSSGNVYNVSSMKAKPISVLLDYLLMETKYNDWEIYVDPYKTRLKDITIRIGDNSKLIQETGWTQKYELSETMRDLLNYWRVHVQRVERG</sequence>
<keyword evidence="3" id="KW-1185">Reference proteome</keyword>
<dbReference type="PANTHER" id="PTHR43000">
    <property type="entry name" value="DTDP-D-GLUCOSE 4,6-DEHYDRATASE-RELATED"/>
    <property type="match status" value="1"/>
</dbReference>
<dbReference type="Pfam" id="PF16363">
    <property type="entry name" value="GDP_Man_Dehyd"/>
    <property type="match status" value="1"/>
</dbReference>
<gene>
    <name evidence="2" type="ORF">E6C60_3795</name>
</gene>
<name>A0A4P8XRG4_9BACL</name>